<dbReference type="AlphaFoldDB" id="A0A850RE99"/>
<evidence type="ECO:0000313" key="2">
    <source>
        <dbReference type="Proteomes" id="UP000592294"/>
    </source>
</evidence>
<comment type="caution">
    <text evidence="1">The sequence shown here is derived from an EMBL/GenBank/DDBJ whole genome shotgun (WGS) entry which is preliminary data.</text>
</comment>
<dbReference type="EMBL" id="JABZEO010000018">
    <property type="protein sequence ID" value="NVZ11285.1"/>
    <property type="molecule type" value="Genomic_DNA"/>
</dbReference>
<dbReference type="RefSeq" id="WP_176977983.1">
    <property type="nucleotide sequence ID" value="NZ_JABZEO010000018.1"/>
</dbReference>
<keyword evidence="2" id="KW-1185">Reference proteome</keyword>
<organism evidence="1 2">
    <name type="scientific">Allochromatium humboldtianum</name>
    <dbReference type="NCBI Taxonomy" id="504901"/>
    <lineage>
        <taxon>Bacteria</taxon>
        <taxon>Pseudomonadati</taxon>
        <taxon>Pseudomonadota</taxon>
        <taxon>Gammaproteobacteria</taxon>
        <taxon>Chromatiales</taxon>
        <taxon>Chromatiaceae</taxon>
        <taxon>Allochromatium</taxon>
    </lineage>
</organism>
<accession>A0A850RE99</accession>
<sequence>MRLFFSGVASASEATMLTEAGVTDWLADPTDFGNLPDSPSHVRVLDSVDDYVARVARLEGEAQIAWAIAPDVIGDSIATRKNWRRVEDLFLAFEHEGKKRPDIYPVYQWGSPWRDLDWYARKSTKVCIGGLVPLMRVKDKGALTELLSISKDHPDLHFLGLNWLKAIEDLADTEHSCDTSKWLDAARYGHVIFKNTRTGHLSQAPAKVLKLNLSRQERCVESARAMREYLIAA</sequence>
<proteinExistence type="predicted"/>
<name>A0A850RE99_9GAMM</name>
<protein>
    <submittedName>
        <fullName evidence="1">Uncharacterized protein</fullName>
    </submittedName>
</protein>
<reference evidence="1 2" key="1">
    <citation type="submission" date="2020-06" db="EMBL/GenBank/DDBJ databases">
        <title>Whole-genome sequence of Allochromatium humboldtianum DSM 21881, type strain.</title>
        <authorList>
            <person name="Kyndt J.A."/>
            <person name="Meyer T.E."/>
        </authorList>
    </citation>
    <scope>NUCLEOTIDE SEQUENCE [LARGE SCALE GENOMIC DNA]</scope>
    <source>
        <strain evidence="1 2">DSM 21881</strain>
    </source>
</reference>
<dbReference type="Proteomes" id="UP000592294">
    <property type="component" value="Unassembled WGS sequence"/>
</dbReference>
<evidence type="ECO:0000313" key="1">
    <source>
        <dbReference type="EMBL" id="NVZ11285.1"/>
    </source>
</evidence>
<gene>
    <name evidence="1" type="ORF">HW932_18705</name>
</gene>